<dbReference type="RefSeq" id="WP_143947442.1">
    <property type="nucleotide sequence ID" value="NZ_BAABMB010000002.1"/>
</dbReference>
<dbReference type="OrthoDB" id="8684278at2"/>
<reference evidence="2 3" key="1">
    <citation type="submission" date="2019-07" db="EMBL/GenBank/DDBJ databases">
        <title>Qingshengfaniella alkalisoli gen. nov., sp. nov., isolated from saline soil.</title>
        <authorList>
            <person name="Xu L."/>
            <person name="Huang X.-X."/>
            <person name="Sun J.-Q."/>
        </authorList>
    </citation>
    <scope>NUCLEOTIDE SEQUENCE [LARGE SCALE GENOMIC DNA]</scope>
    <source>
        <strain evidence="2 3">DSM 27279</strain>
    </source>
</reference>
<keyword evidence="3" id="KW-1185">Reference proteome</keyword>
<dbReference type="Proteomes" id="UP000318405">
    <property type="component" value="Unassembled WGS sequence"/>
</dbReference>
<keyword evidence="1" id="KW-0732">Signal</keyword>
<feature type="chain" id="PRO_5022099846" evidence="1">
    <location>
        <begin position="22"/>
        <end position="234"/>
    </location>
</feature>
<protein>
    <submittedName>
        <fullName evidence="2">Uncharacterized protein</fullName>
    </submittedName>
</protein>
<name>A0A556AXC6_9BURK</name>
<organism evidence="2 3">
    <name type="scientific">Verticiella sediminum</name>
    <dbReference type="NCBI Taxonomy" id="1247510"/>
    <lineage>
        <taxon>Bacteria</taxon>
        <taxon>Pseudomonadati</taxon>
        <taxon>Pseudomonadota</taxon>
        <taxon>Betaproteobacteria</taxon>
        <taxon>Burkholderiales</taxon>
        <taxon>Alcaligenaceae</taxon>
        <taxon>Verticiella</taxon>
    </lineage>
</organism>
<accession>A0A556AXC6</accession>
<comment type="caution">
    <text evidence="2">The sequence shown here is derived from an EMBL/GenBank/DDBJ whole genome shotgun (WGS) entry which is preliminary data.</text>
</comment>
<sequence length="234" mass="25033">MPLVARLTLFSLLCLPLVAGAAGQAVIQGENQRTYSVDFDQRNLRLEDSQRRGIYLLSRDGVLYAVSSVGNQPVVVSGNAVIGLLSGGGNRQFATGSEDIQQLLSLEPTGRSETVAGIRGEQYAVNYIDRSGRNRTENVVLSTDPDVVTLTRAVGQAAIDFQQRTGVDTQGARALLAELDKQNRGLLGFGQHYRLASLERGAPPAERFALPGAPMQLPSLNDLQGLISGMGGQR</sequence>
<evidence type="ECO:0000313" key="3">
    <source>
        <dbReference type="Proteomes" id="UP000318405"/>
    </source>
</evidence>
<dbReference type="AlphaFoldDB" id="A0A556AXC6"/>
<evidence type="ECO:0000256" key="1">
    <source>
        <dbReference type="SAM" id="SignalP"/>
    </source>
</evidence>
<dbReference type="EMBL" id="VLTJ01000011">
    <property type="protein sequence ID" value="TSH97075.1"/>
    <property type="molecule type" value="Genomic_DNA"/>
</dbReference>
<gene>
    <name evidence="2" type="ORF">FOZ76_07060</name>
</gene>
<evidence type="ECO:0000313" key="2">
    <source>
        <dbReference type="EMBL" id="TSH97075.1"/>
    </source>
</evidence>
<proteinExistence type="predicted"/>
<feature type="signal peptide" evidence="1">
    <location>
        <begin position="1"/>
        <end position="21"/>
    </location>
</feature>